<dbReference type="SMART" id="SM00360">
    <property type="entry name" value="RRM"/>
    <property type="match status" value="1"/>
</dbReference>
<evidence type="ECO:0000256" key="2">
    <source>
        <dbReference type="PROSITE-ProRule" id="PRU00176"/>
    </source>
</evidence>
<dbReference type="InterPro" id="IPR000504">
    <property type="entry name" value="RRM_dom"/>
</dbReference>
<sequence>MFQQQQPFPPVSSAEVARGGALQGSDPWIFPSEGGSGTFMTYYAASLPHSDSPIVNFGSRPAGNATPPLRPCSGIMPNPVNTIASGEPPFEGPKSAYGRNIYVASLPGDITDEGLRALFEPFGKIISAKTMSRKNGVCCSGYGFVLFQRSEDAARAQAAMIGHIVGGNRIQVRQARPSACQQLVNVANSSRGSKVSPKSRQMLSASGPAAAVSPACAAPPGNCSSHYIAVSPTFSVDGASSSHVSPLTPLPQVPFILPQPQPQPQPLVCFMLPVSVPGNFWWDNAQRLG</sequence>
<dbReference type="GO" id="GO:0003723">
    <property type="term" value="F:RNA binding"/>
    <property type="evidence" value="ECO:0007669"/>
    <property type="project" value="UniProtKB-UniRule"/>
</dbReference>
<evidence type="ECO:0000313" key="4">
    <source>
        <dbReference type="EMBL" id="RNE94986.1"/>
    </source>
</evidence>
<accession>A0A422MP35</accession>
<reference evidence="4 5" key="1">
    <citation type="journal article" date="2018" name="BMC Genomics">
        <title>Genomic comparison of Trypanosoma conorhini and Trypanosoma rangeli to Trypanosoma cruzi strains of high and low virulence.</title>
        <authorList>
            <person name="Bradwell K.R."/>
            <person name="Koparde V.N."/>
            <person name="Matveyev A.V."/>
            <person name="Serrano M.G."/>
            <person name="Alves J.M."/>
            <person name="Parikh H."/>
            <person name="Huang B."/>
            <person name="Lee V."/>
            <person name="Espinosa-Alvarez O."/>
            <person name="Ortiz P.A."/>
            <person name="Costa-Martins A.G."/>
            <person name="Teixeira M.M."/>
            <person name="Buck G.A."/>
        </authorList>
    </citation>
    <scope>NUCLEOTIDE SEQUENCE [LARGE SCALE GENOMIC DNA]</scope>
    <source>
        <strain evidence="4 5">025E</strain>
    </source>
</reference>
<dbReference type="InterPro" id="IPR035979">
    <property type="entry name" value="RBD_domain_sf"/>
</dbReference>
<organism evidence="4 5">
    <name type="scientific">Trypanosoma conorhini</name>
    <dbReference type="NCBI Taxonomy" id="83891"/>
    <lineage>
        <taxon>Eukaryota</taxon>
        <taxon>Discoba</taxon>
        <taxon>Euglenozoa</taxon>
        <taxon>Kinetoplastea</taxon>
        <taxon>Metakinetoplastina</taxon>
        <taxon>Trypanosomatida</taxon>
        <taxon>Trypanosomatidae</taxon>
        <taxon>Trypanosoma</taxon>
    </lineage>
</organism>
<protein>
    <submittedName>
        <fullName evidence="4">RNA-binding protein 5-like protein</fullName>
    </submittedName>
</protein>
<evidence type="ECO:0000256" key="1">
    <source>
        <dbReference type="ARBA" id="ARBA00022884"/>
    </source>
</evidence>
<dbReference type="SUPFAM" id="SSF54928">
    <property type="entry name" value="RNA-binding domain, RBD"/>
    <property type="match status" value="1"/>
</dbReference>
<dbReference type="EMBL" id="MKKU01001562">
    <property type="protein sequence ID" value="RNE94986.1"/>
    <property type="molecule type" value="Genomic_DNA"/>
</dbReference>
<keyword evidence="5" id="KW-1185">Reference proteome</keyword>
<dbReference type="InterPro" id="IPR012677">
    <property type="entry name" value="Nucleotide-bd_a/b_plait_sf"/>
</dbReference>
<name>A0A422MP35_9TRYP</name>
<gene>
    <name evidence="4" type="ORF">Tco025E_10252</name>
</gene>
<keyword evidence="1 2" id="KW-0694">RNA-binding</keyword>
<dbReference type="AlphaFoldDB" id="A0A422MP35"/>
<evidence type="ECO:0000313" key="5">
    <source>
        <dbReference type="Proteomes" id="UP000284403"/>
    </source>
</evidence>
<dbReference type="InterPro" id="IPR052462">
    <property type="entry name" value="SLIRP/GR-RBP-like"/>
</dbReference>
<comment type="caution">
    <text evidence="4">The sequence shown here is derived from an EMBL/GenBank/DDBJ whole genome shotgun (WGS) entry which is preliminary data.</text>
</comment>
<proteinExistence type="predicted"/>
<dbReference type="Pfam" id="PF00076">
    <property type="entry name" value="RRM_1"/>
    <property type="match status" value="1"/>
</dbReference>
<dbReference type="Proteomes" id="UP000284403">
    <property type="component" value="Unassembled WGS sequence"/>
</dbReference>
<dbReference type="GeneID" id="40323863"/>
<dbReference type="PROSITE" id="PS50102">
    <property type="entry name" value="RRM"/>
    <property type="match status" value="1"/>
</dbReference>
<dbReference type="OrthoDB" id="6159137at2759"/>
<dbReference type="RefSeq" id="XP_029222871.1">
    <property type="nucleotide sequence ID" value="XM_029377033.1"/>
</dbReference>
<dbReference type="Gene3D" id="3.30.70.330">
    <property type="match status" value="1"/>
</dbReference>
<feature type="domain" description="RRM" evidence="3">
    <location>
        <begin position="99"/>
        <end position="177"/>
    </location>
</feature>
<evidence type="ECO:0000259" key="3">
    <source>
        <dbReference type="PROSITE" id="PS50102"/>
    </source>
</evidence>
<dbReference type="PANTHER" id="PTHR48027">
    <property type="entry name" value="HETEROGENEOUS NUCLEAR RIBONUCLEOPROTEIN 87F-RELATED"/>
    <property type="match status" value="1"/>
</dbReference>